<dbReference type="EMBL" id="MU827778">
    <property type="protein sequence ID" value="KAJ7340388.1"/>
    <property type="molecule type" value="Genomic_DNA"/>
</dbReference>
<dbReference type="AlphaFoldDB" id="A0A9X0CIX3"/>
<gene>
    <name evidence="1" type="ORF">OS493_003132</name>
</gene>
<accession>A0A9X0CIX3</accession>
<reference evidence="1" key="1">
    <citation type="submission" date="2023-01" db="EMBL/GenBank/DDBJ databases">
        <title>Genome assembly of the deep-sea coral Lophelia pertusa.</title>
        <authorList>
            <person name="Herrera S."/>
            <person name="Cordes E."/>
        </authorList>
    </citation>
    <scope>NUCLEOTIDE SEQUENCE</scope>
    <source>
        <strain evidence="1">USNM1676648</strain>
        <tissue evidence="1">Polyp</tissue>
    </source>
</reference>
<evidence type="ECO:0000313" key="2">
    <source>
        <dbReference type="Proteomes" id="UP001163046"/>
    </source>
</evidence>
<dbReference type="Proteomes" id="UP001163046">
    <property type="component" value="Unassembled WGS sequence"/>
</dbReference>
<evidence type="ECO:0000313" key="1">
    <source>
        <dbReference type="EMBL" id="KAJ7340388.1"/>
    </source>
</evidence>
<proteinExistence type="predicted"/>
<keyword evidence="2" id="KW-1185">Reference proteome</keyword>
<sequence>MMAKCFIPLPRILEENESSGEVMATKQKIPQIQRVYWTNNKVSQEWLKRMSSIKTSVFAIKPGISLIDSIDTQVTKPRPKHWNIRHCGQESLDNLGKQSILEGFAGSSDGQLRLNHSLSANSPIAEETSRRKPDSTYIGLINGITMTSDTDQKLYTQSNRDGNDNHIVIHVQGLDENKNIKTDIN</sequence>
<name>A0A9X0CIX3_9CNID</name>
<organism evidence="1 2">
    <name type="scientific">Desmophyllum pertusum</name>
    <dbReference type="NCBI Taxonomy" id="174260"/>
    <lineage>
        <taxon>Eukaryota</taxon>
        <taxon>Metazoa</taxon>
        <taxon>Cnidaria</taxon>
        <taxon>Anthozoa</taxon>
        <taxon>Hexacorallia</taxon>
        <taxon>Scleractinia</taxon>
        <taxon>Caryophylliina</taxon>
        <taxon>Caryophylliidae</taxon>
        <taxon>Desmophyllum</taxon>
    </lineage>
</organism>
<comment type="caution">
    <text evidence="1">The sequence shown here is derived from an EMBL/GenBank/DDBJ whole genome shotgun (WGS) entry which is preliminary data.</text>
</comment>
<protein>
    <submittedName>
        <fullName evidence="1">Uncharacterized protein</fullName>
    </submittedName>
</protein>